<dbReference type="RefSeq" id="WP_022790239.1">
    <property type="nucleotide sequence ID" value="NZ_UHFX01000003.1"/>
</dbReference>
<dbReference type="Pfam" id="PF02595">
    <property type="entry name" value="Gly_kinase"/>
    <property type="match status" value="1"/>
</dbReference>
<dbReference type="PANTHER" id="PTHR21599">
    <property type="entry name" value="GLYCERATE KINASE"/>
    <property type="match status" value="1"/>
</dbReference>
<evidence type="ECO:0000256" key="3">
    <source>
        <dbReference type="ARBA" id="ARBA00022777"/>
    </source>
</evidence>
<dbReference type="GO" id="GO:0008887">
    <property type="term" value="F:glycerate kinase activity"/>
    <property type="evidence" value="ECO:0007669"/>
    <property type="project" value="UniProtKB-UniRule"/>
</dbReference>
<reference evidence="5 6" key="1">
    <citation type="submission" date="2018-06" db="EMBL/GenBank/DDBJ databases">
        <authorList>
            <consortium name="Pathogen Informatics"/>
            <person name="Doyle S."/>
        </authorList>
    </citation>
    <scope>NUCLEOTIDE SEQUENCE [LARGE SCALE GENOMIC DNA]</scope>
    <source>
        <strain evidence="5 6">NCTC11087</strain>
    </source>
</reference>
<organism evidence="5 6">
    <name type="scientific">Faecalicoccus pleomorphus</name>
    <dbReference type="NCBI Taxonomy" id="1323"/>
    <lineage>
        <taxon>Bacteria</taxon>
        <taxon>Bacillati</taxon>
        <taxon>Bacillota</taxon>
        <taxon>Erysipelotrichia</taxon>
        <taxon>Erysipelotrichales</taxon>
        <taxon>Erysipelotrichaceae</taxon>
        <taxon>Faecalicoccus</taxon>
    </lineage>
</organism>
<dbReference type="OrthoDB" id="9774290at2"/>
<dbReference type="Gene3D" id="3.90.1510.10">
    <property type="entry name" value="Glycerate kinase, domain 2"/>
    <property type="match status" value="1"/>
</dbReference>
<dbReference type="InterPro" id="IPR036129">
    <property type="entry name" value="Glycerate_kinase_sf"/>
</dbReference>
<dbReference type="InterPro" id="IPR018193">
    <property type="entry name" value="Glyc_kinase_flavodox-like_fold"/>
</dbReference>
<evidence type="ECO:0000313" key="5">
    <source>
        <dbReference type="EMBL" id="SUO04722.1"/>
    </source>
</evidence>
<accession>A0A380LPG2</accession>
<dbReference type="InterPro" id="IPR004381">
    <property type="entry name" value="Glycerate_kinase"/>
</dbReference>
<evidence type="ECO:0000256" key="4">
    <source>
        <dbReference type="PIRNR" id="PIRNR006078"/>
    </source>
</evidence>
<comment type="similarity">
    <text evidence="1 4">Belongs to the glycerate kinase type-1 family.</text>
</comment>
<keyword evidence="2 4" id="KW-0808">Transferase</keyword>
<dbReference type="NCBIfam" id="TIGR00045">
    <property type="entry name" value="glycerate kinase"/>
    <property type="match status" value="1"/>
</dbReference>
<evidence type="ECO:0000256" key="1">
    <source>
        <dbReference type="ARBA" id="ARBA00006284"/>
    </source>
</evidence>
<keyword evidence="6" id="KW-1185">Reference proteome</keyword>
<evidence type="ECO:0000256" key="2">
    <source>
        <dbReference type="ARBA" id="ARBA00022679"/>
    </source>
</evidence>
<dbReference type="AlphaFoldDB" id="A0A380LPG2"/>
<dbReference type="PANTHER" id="PTHR21599:SF0">
    <property type="entry name" value="GLYCERATE KINASE"/>
    <property type="match status" value="1"/>
</dbReference>
<gene>
    <name evidence="5" type="primary">glxK_1</name>
    <name evidence="5" type="ORF">NCTC11087_01649</name>
</gene>
<dbReference type="GO" id="GO:0031388">
    <property type="term" value="P:organic acid phosphorylation"/>
    <property type="evidence" value="ECO:0007669"/>
    <property type="project" value="UniProtKB-UniRule"/>
</dbReference>
<dbReference type="EMBL" id="UHFX01000003">
    <property type="protein sequence ID" value="SUO04722.1"/>
    <property type="molecule type" value="Genomic_DNA"/>
</dbReference>
<evidence type="ECO:0000313" key="6">
    <source>
        <dbReference type="Proteomes" id="UP000255523"/>
    </source>
</evidence>
<name>A0A380LPG2_9FIRM</name>
<sequence length="379" mass="41373">MNVLIAIDSFKGAVSSLEAGLSLKSGLSINPDLKLQVCAVSDGGEGSLEVLSQNGIGTYQKMMCKDSFGRDTMVNVLFFEEEDKKCCAIETASMIGIQGQNPTPNTVMTTSSYGLGQLICHLMENQISKIIVFVGGTITTDAGLGALQALGLSLYDEKHELLANHANPLMDFDHFDKEKLQQIQNHLKKIELVVGVDVNAPLYGTYGCSQMYARQKGADEKQIQQMEGHLRKLDEQCDLDLMEPGCGAGGGLAAGLKIIGGDIVPGFDIVKHFIDLTSKVQWSDLIITGEGTINDQTLQGKLPLCMAEMAKKEKKSIIALCGQKNYTDKSLNDWFDGIFSIQPSICSLQEAIQNTKVNLEEIGFQFGKLFKRNHHENRS</sequence>
<dbReference type="EC" id="2.7.1.31" evidence="5"/>
<protein>
    <submittedName>
        <fullName evidence="5">Glycerate kinase</fullName>
        <ecNumber evidence="5">2.7.1.31</ecNumber>
    </submittedName>
</protein>
<dbReference type="Gene3D" id="3.40.50.10350">
    <property type="entry name" value="Glycerate kinase, domain 1"/>
    <property type="match status" value="1"/>
</dbReference>
<dbReference type="GeneID" id="77462594"/>
<dbReference type="SUPFAM" id="SSF110738">
    <property type="entry name" value="Glycerate kinase I"/>
    <property type="match status" value="1"/>
</dbReference>
<dbReference type="PIRSF" id="PIRSF006078">
    <property type="entry name" value="GlxK"/>
    <property type="match status" value="1"/>
</dbReference>
<proteinExistence type="inferred from homology"/>
<dbReference type="Proteomes" id="UP000255523">
    <property type="component" value="Unassembled WGS sequence"/>
</dbReference>
<keyword evidence="3 4" id="KW-0418">Kinase</keyword>
<dbReference type="InterPro" id="IPR018197">
    <property type="entry name" value="Glycerate_kinase_RE-like"/>
</dbReference>